<evidence type="ECO:0000313" key="2">
    <source>
        <dbReference type="Proteomes" id="UP000063236"/>
    </source>
</evidence>
<protein>
    <submittedName>
        <fullName evidence="1">Uncharacterized protein</fullName>
    </submittedName>
</protein>
<accession>A0AAW3PH16</accession>
<dbReference type="EMBL" id="LPJV01000027">
    <property type="protein sequence ID" value="KWF54251.1"/>
    <property type="molecule type" value="Genomic_DNA"/>
</dbReference>
<reference evidence="1 2" key="1">
    <citation type="submission" date="2015-11" db="EMBL/GenBank/DDBJ databases">
        <title>Expanding the genomic diversity of Burkholderia species for the development of highly accurate diagnostics.</title>
        <authorList>
            <person name="Sahl J."/>
            <person name="Keim P."/>
            <person name="Wagner D."/>
        </authorList>
    </citation>
    <scope>NUCLEOTIDE SEQUENCE [LARGE SCALE GENOMIC DNA]</scope>
    <source>
        <strain evidence="1 2">MSMB378WGS</strain>
    </source>
</reference>
<proteinExistence type="predicted"/>
<dbReference type="AlphaFoldDB" id="A0AAW3PH16"/>
<comment type="caution">
    <text evidence="1">The sequence shown here is derived from an EMBL/GenBank/DDBJ whole genome shotgun (WGS) entry which is preliminary data.</text>
</comment>
<gene>
    <name evidence="1" type="ORF">WL88_14265</name>
</gene>
<evidence type="ECO:0000313" key="1">
    <source>
        <dbReference type="EMBL" id="KWF54251.1"/>
    </source>
</evidence>
<dbReference type="Proteomes" id="UP000063236">
    <property type="component" value="Unassembled WGS sequence"/>
</dbReference>
<sequence>MSTSPVLLTLPGTAASTPASDEVAATLNAAATDKAMPVNFTFIFVFMNDLISIGQPRNSSSEIA</sequence>
<organism evidence="1 2">
    <name type="scientific">Burkholderia diffusa</name>
    <dbReference type="NCBI Taxonomy" id="488732"/>
    <lineage>
        <taxon>Bacteria</taxon>
        <taxon>Pseudomonadati</taxon>
        <taxon>Pseudomonadota</taxon>
        <taxon>Betaproteobacteria</taxon>
        <taxon>Burkholderiales</taxon>
        <taxon>Burkholderiaceae</taxon>
        <taxon>Burkholderia</taxon>
        <taxon>Burkholderia cepacia complex</taxon>
    </lineage>
</organism>
<name>A0AAW3PH16_9BURK</name>